<evidence type="ECO:0000256" key="2">
    <source>
        <dbReference type="SAM" id="MobiDB-lite"/>
    </source>
</evidence>
<reference evidence="3" key="1">
    <citation type="submission" date="2023-05" db="EMBL/GenBank/DDBJ databases">
        <title>Streptantibioticus silvisoli sp. nov., acidotolerant actinomycetes 1 from pine litter.</title>
        <authorList>
            <person name="Swiecimska M."/>
            <person name="Golinska P."/>
            <person name="Sangal V."/>
            <person name="Wachnowicz B."/>
            <person name="Goodfellow M."/>
        </authorList>
    </citation>
    <scope>NUCLEOTIDE SEQUENCE</scope>
    <source>
        <strain evidence="3">SL13</strain>
    </source>
</reference>
<comment type="caution">
    <text evidence="3">The sequence shown here is derived from an EMBL/GenBank/DDBJ whole genome shotgun (WGS) entry which is preliminary data.</text>
</comment>
<dbReference type="Pfam" id="PF13432">
    <property type="entry name" value="TPR_16"/>
    <property type="match status" value="2"/>
</dbReference>
<dbReference type="AlphaFoldDB" id="A0AA90H4P9"/>
<dbReference type="Gene3D" id="1.25.40.10">
    <property type="entry name" value="Tetratricopeptide repeat domain"/>
    <property type="match status" value="3"/>
</dbReference>
<dbReference type="PANTHER" id="PTHR12558:SF13">
    <property type="entry name" value="CELL DIVISION CYCLE PROTEIN 27 HOMOLOG"/>
    <property type="match status" value="1"/>
</dbReference>
<dbReference type="SUPFAM" id="SSF48452">
    <property type="entry name" value="TPR-like"/>
    <property type="match status" value="2"/>
</dbReference>
<protein>
    <submittedName>
        <fullName evidence="3">Tetratricopeptide repeat protein</fullName>
    </submittedName>
</protein>
<feature type="region of interest" description="Disordered" evidence="2">
    <location>
        <begin position="36"/>
        <end position="67"/>
    </location>
</feature>
<dbReference type="PROSITE" id="PS50005">
    <property type="entry name" value="TPR"/>
    <property type="match status" value="1"/>
</dbReference>
<dbReference type="InterPro" id="IPR011990">
    <property type="entry name" value="TPR-like_helical_dom_sf"/>
</dbReference>
<proteinExistence type="predicted"/>
<evidence type="ECO:0000256" key="1">
    <source>
        <dbReference type="PROSITE-ProRule" id="PRU00339"/>
    </source>
</evidence>
<dbReference type="Pfam" id="PF13181">
    <property type="entry name" value="TPR_8"/>
    <property type="match status" value="1"/>
</dbReference>
<dbReference type="RefSeq" id="WP_271313510.1">
    <property type="nucleotide sequence ID" value="NZ_JABXJJ020000017.1"/>
</dbReference>
<dbReference type="InterPro" id="IPR019734">
    <property type="entry name" value="TPR_rpt"/>
</dbReference>
<sequence length="468" mass="50073">MTTFSRRRSQRRRRMLFCAAVSAVLGVGLFLAGAPGLAPRPAPHTGRTADTSRDTGAATTAADPLGQDISGIQTHLRQDPRDAVALGTLGLDYVQQAKNTVDPTYYPKAEAVLRRSLELDPADNFTAMGGMAALEAARHHFGQALRWARRAVAVDPYSSSLYGTLADAYTQLGRYPDAADAVQTMVDLRPGSPSLSRASYVAELRGDTGTARTDMRRALQDSTGPADEAFAHYYLGELAFNNGDPTTELAEAQAGLRVAPGYTALWQARARAEAALGRTGAAITDLTRAVERVPQPEYVLQLGELYQSLGRTRDAGREYRVFRAEQKLFTDNGVALDSDAALFEADHGDARRALGIARQGLRSRPFLETYDALAWALHANGRDGEALTADDRALAQGTRNALFHYHRGMIEHALGDAAAARSDFTAALAINPHFSPLYAPSARAALAKWRSGGGGSGTVTVSADGTRG</sequence>
<feature type="repeat" description="TPR" evidence="1">
    <location>
        <begin position="159"/>
        <end position="192"/>
    </location>
</feature>
<accession>A0AA90H4P9</accession>
<dbReference type="PANTHER" id="PTHR12558">
    <property type="entry name" value="CELL DIVISION CYCLE 16,23,27"/>
    <property type="match status" value="1"/>
</dbReference>
<evidence type="ECO:0000313" key="3">
    <source>
        <dbReference type="EMBL" id="MDI5970750.1"/>
    </source>
</evidence>
<organism evidence="3">
    <name type="scientific">Streptantibioticus silvisoli</name>
    <dbReference type="NCBI Taxonomy" id="2705255"/>
    <lineage>
        <taxon>Bacteria</taxon>
        <taxon>Bacillati</taxon>
        <taxon>Actinomycetota</taxon>
        <taxon>Actinomycetes</taxon>
        <taxon>Kitasatosporales</taxon>
        <taxon>Streptomycetaceae</taxon>
        <taxon>Streptantibioticus</taxon>
    </lineage>
</organism>
<name>A0AA90H4P9_9ACTN</name>
<gene>
    <name evidence="3" type="ORF">POF50_015615</name>
</gene>
<dbReference type="SMART" id="SM00028">
    <property type="entry name" value="TPR"/>
    <property type="match status" value="6"/>
</dbReference>
<dbReference type="EMBL" id="JABXJJ020000017">
    <property type="protein sequence ID" value="MDI5970750.1"/>
    <property type="molecule type" value="Genomic_DNA"/>
</dbReference>
<keyword evidence="1" id="KW-0802">TPR repeat</keyword>